<evidence type="ECO:0000256" key="1">
    <source>
        <dbReference type="ARBA" id="ARBA00001974"/>
    </source>
</evidence>
<dbReference type="Pfam" id="PF01565">
    <property type="entry name" value="FAD_binding_4"/>
    <property type="match status" value="1"/>
</dbReference>
<dbReference type="NCBIfam" id="TIGR00179">
    <property type="entry name" value="murB"/>
    <property type="match status" value="1"/>
</dbReference>
<keyword evidence="6 16" id="KW-0132">Cell division</keyword>
<evidence type="ECO:0000313" key="18">
    <source>
        <dbReference type="EMBL" id="OGK31389.1"/>
    </source>
</evidence>
<evidence type="ECO:0000256" key="6">
    <source>
        <dbReference type="ARBA" id="ARBA00022618"/>
    </source>
</evidence>
<keyword evidence="14 16" id="KW-0961">Cell wall biogenesis/degradation</keyword>
<dbReference type="HAMAP" id="MF_00037">
    <property type="entry name" value="MurB"/>
    <property type="match status" value="1"/>
</dbReference>
<dbReference type="AlphaFoldDB" id="A0A1F7HJJ4"/>
<dbReference type="Proteomes" id="UP000177199">
    <property type="component" value="Unassembled WGS sequence"/>
</dbReference>
<dbReference type="EC" id="1.3.1.98" evidence="16"/>
<feature type="active site" evidence="16">
    <location>
        <position position="299"/>
    </location>
</feature>
<dbReference type="SUPFAM" id="SSF56194">
    <property type="entry name" value="Uridine diphospho-N-Acetylenolpyruvylglucosamine reductase, MurB, C-terminal domain"/>
    <property type="match status" value="1"/>
</dbReference>
<dbReference type="InterPro" id="IPR016169">
    <property type="entry name" value="FAD-bd_PCMH_sub2"/>
</dbReference>
<comment type="caution">
    <text evidence="16">Lacks conserved residue(s) required for the propagation of feature annotation.</text>
</comment>
<dbReference type="PROSITE" id="PS51387">
    <property type="entry name" value="FAD_PCMH"/>
    <property type="match status" value="1"/>
</dbReference>
<evidence type="ECO:0000256" key="12">
    <source>
        <dbReference type="ARBA" id="ARBA00023002"/>
    </source>
</evidence>
<dbReference type="GO" id="GO:0051301">
    <property type="term" value="P:cell division"/>
    <property type="evidence" value="ECO:0007669"/>
    <property type="project" value="UniProtKB-KW"/>
</dbReference>
<evidence type="ECO:0000256" key="2">
    <source>
        <dbReference type="ARBA" id="ARBA00003921"/>
    </source>
</evidence>
<protein>
    <recommendedName>
        <fullName evidence="16">UDP-N-acetylenolpyruvoylglucosamine reductase</fullName>
        <ecNumber evidence="16">1.3.1.98</ecNumber>
    </recommendedName>
    <alternativeName>
        <fullName evidence="16">UDP-N-acetylmuramate dehydrogenase</fullName>
    </alternativeName>
</protein>
<reference evidence="18 19" key="1">
    <citation type="journal article" date="2016" name="Nat. Commun.">
        <title>Thousands of microbial genomes shed light on interconnected biogeochemical processes in an aquifer system.</title>
        <authorList>
            <person name="Anantharaman K."/>
            <person name="Brown C.T."/>
            <person name="Hug L.A."/>
            <person name="Sharon I."/>
            <person name="Castelle C.J."/>
            <person name="Probst A.J."/>
            <person name="Thomas B.C."/>
            <person name="Singh A."/>
            <person name="Wilkins M.J."/>
            <person name="Karaoz U."/>
            <person name="Brodie E.L."/>
            <person name="Williams K.H."/>
            <person name="Hubbard S.S."/>
            <person name="Banfield J.F."/>
        </authorList>
    </citation>
    <scope>NUCLEOTIDE SEQUENCE [LARGE SCALE GENOMIC DNA]</scope>
</reference>
<comment type="pathway">
    <text evidence="4 16">Cell wall biogenesis; peptidoglycan biosynthesis.</text>
</comment>
<comment type="cofactor">
    <cofactor evidence="1 16">
        <name>FAD</name>
        <dbReference type="ChEBI" id="CHEBI:57692"/>
    </cofactor>
</comment>
<feature type="active site" description="Proton donor" evidence="16">
    <location>
        <position position="219"/>
    </location>
</feature>
<dbReference type="InterPro" id="IPR016166">
    <property type="entry name" value="FAD-bd_PCMH"/>
</dbReference>
<keyword evidence="12 16" id="KW-0560">Oxidoreductase</keyword>
<keyword evidence="13 16" id="KW-0131">Cell cycle</keyword>
<evidence type="ECO:0000256" key="13">
    <source>
        <dbReference type="ARBA" id="ARBA00023306"/>
    </source>
</evidence>
<organism evidence="18 19">
    <name type="scientific">Candidatus Roizmanbacteria bacterium RIFCSPHIGHO2_12_FULL_33_9</name>
    <dbReference type="NCBI Taxonomy" id="1802045"/>
    <lineage>
        <taxon>Bacteria</taxon>
        <taxon>Candidatus Roizmaniibacteriota</taxon>
    </lineage>
</organism>
<dbReference type="Gene3D" id="3.30.465.10">
    <property type="match status" value="1"/>
</dbReference>
<dbReference type="InterPro" id="IPR016167">
    <property type="entry name" value="FAD-bd_PCMH_sub1"/>
</dbReference>
<proteinExistence type="inferred from homology"/>
<dbReference type="SUPFAM" id="SSF56176">
    <property type="entry name" value="FAD-binding/transporter-associated domain-like"/>
    <property type="match status" value="1"/>
</dbReference>
<dbReference type="GO" id="GO:0005829">
    <property type="term" value="C:cytosol"/>
    <property type="evidence" value="ECO:0007669"/>
    <property type="project" value="TreeGrafter"/>
</dbReference>
<keyword evidence="8 16" id="KW-0274">FAD</keyword>
<evidence type="ECO:0000256" key="16">
    <source>
        <dbReference type="HAMAP-Rule" id="MF_00037"/>
    </source>
</evidence>
<evidence type="ECO:0000256" key="7">
    <source>
        <dbReference type="ARBA" id="ARBA00022630"/>
    </source>
</evidence>
<evidence type="ECO:0000256" key="9">
    <source>
        <dbReference type="ARBA" id="ARBA00022857"/>
    </source>
</evidence>
<comment type="similarity">
    <text evidence="16">Belongs to the MurB family.</text>
</comment>
<comment type="subcellular location">
    <subcellularLocation>
        <location evidence="3 16">Cytoplasm</location>
    </subcellularLocation>
</comment>
<feature type="domain" description="FAD-binding PCMH-type" evidence="17">
    <location>
        <begin position="20"/>
        <end position="190"/>
    </location>
</feature>
<dbReference type="UniPathway" id="UPA00219"/>
<dbReference type="GO" id="GO:0071949">
    <property type="term" value="F:FAD binding"/>
    <property type="evidence" value="ECO:0007669"/>
    <property type="project" value="InterPro"/>
</dbReference>
<evidence type="ECO:0000256" key="15">
    <source>
        <dbReference type="ARBA" id="ARBA00048914"/>
    </source>
</evidence>
<dbReference type="GO" id="GO:0071555">
    <property type="term" value="P:cell wall organization"/>
    <property type="evidence" value="ECO:0007669"/>
    <property type="project" value="UniProtKB-KW"/>
</dbReference>
<dbReference type="GO" id="GO:0008360">
    <property type="term" value="P:regulation of cell shape"/>
    <property type="evidence" value="ECO:0007669"/>
    <property type="project" value="UniProtKB-KW"/>
</dbReference>
<evidence type="ECO:0000256" key="4">
    <source>
        <dbReference type="ARBA" id="ARBA00004752"/>
    </source>
</evidence>
<dbReference type="GO" id="GO:0009252">
    <property type="term" value="P:peptidoglycan biosynthetic process"/>
    <property type="evidence" value="ECO:0007669"/>
    <property type="project" value="UniProtKB-UniRule"/>
</dbReference>
<accession>A0A1F7HJJ4</accession>
<dbReference type="InterPro" id="IPR003170">
    <property type="entry name" value="MurB"/>
</dbReference>
<name>A0A1F7HJJ4_9BACT</name>
<dbReference type="InterPro" id="IPR036318">
    <property type="entry name" value="FAD-bd_PCMH-like_sf"/>
</dbReference>
<dbReference type="Gene3D" id="3.30.43.10">
    <property type="entry name" value="Uridine Diphospho-n-acetylenolpyruvylglucosamine Reductase, domain 2"/>
    <property type="match status" value="1"/>
</dbReference>
<evidence type="ECO:0000256" key="8">
    <source>
        <dbReference type="ARBA" id="ARBA00022827"/>
    </source>
</evidence>
<dbReference type="EMBL" id="MFZV01000007">
    <property type="protein sequence ID" value="OGK31389.1"/>
    <property type="molecule type" value="Genomic_DNA"/>
</dbReference>
<evidence type="ECO:0000256" key="5">
    <source>
        <dbReference type="ARBA" id="ARBA00022490"/>
    </source>
</evidence>
<keyword evidence="9 16" id="KW-0521">NADP</keyword>
<comment type="caution">
    <text evidence="18">The sequence shown here is derived from an EMBL/GenBank/DDBJ whole genome shotgun (WGS) entry which is preliminary data.</text>
</comment>
<dbReference type="GO" id="GO:0008762">
    <property type="term" value="F:UDP-N-acetylmuramate dehydrogenase activity"/>
    <property type="evidence" value="ECO:0007669"/>
    <property type="project" value="UniProtKB-UniRule"/>
</dbReference>
<keyword evidence="11 16" id="KW-0573">Peptidoglycan synthesis</keyword>
<comment type="function">
    <text evidence="2 16">Cell wall formation.</text>
</comment>
<keyword evidence="5 16" id="KW-0963">Cytoplasm</keyword>
<sequence>MTINDLEKDVSLFNYTTLRSKCVAQYFYIAKTKQEIIDLFNLSKDQKIKFIILGGGSNIALLSDYINGIVVKNQYITKKLVDKTPERVLYKVSSGYPTTKLVTETVNEGLEGLEYHQGLPGNIGGAIYMNSKWTNPVDYFGDHLLRASLLSKDGKLKTVDKKYFKFAYDYSILHDTGEILLDATFEFKRKNKEFLIKRAQDALKYRKKTQPFGVFTSGCFFRNISDKEKNDKKLPTNSAGYLIDKTGLKGKKIGGFIVSDNHANFIINDGSGKPKDLNNLMKLIKTKVKEKFGIELKEEVVLIN</sequence>
<comment type="catalytic activity">
    <reaction evidence="15 16">
        <text>UDP-N-acetyl-alpha-D-muramate + NADP(+) = UDP-N-acetyl-3-O-(1-carboxyvinyl)-alpha-D-glucosamine + NADPH + H(+)</text>
        <dbReference type="Rhea" id="RHEA:12248"/>
        <dbReference type="ChEBI" id="CHEBI:15378"/>
        <dbReference type="ChEBI" id="CHEBI:57783"/>
        <dbReference type="ChEBI" id="CHEBI:58349"/>
        <dbReference type="ChEBI" id="CHEBI:68483"/>
        <dbReference type="ChEBI" id="CHEBI:70757"/>
        <dbReference type="EC" id="1.3.1.98"/>
    </reaction>
</comment>
<evidence type="ECO:0000256" key="11">
    <source>
        <dbReference type="ARBA" id="ARBA00022984"/>
    </source>
</evidence>
<dbReference type="InterPro" id="IPR006094">
    <property type="entry name" value="Oxid_FAD_bind_N"/>
</dbReference>
<evidence type="ECO:0000256" key="3">
    <source>
        <dbReference type="ARBA" id="ARBA00004496"/>
    </source>
</evidence>
<dbReference type="InterPro" id="IPR011601">
    <property type="entry name" value="MurB_C"/>
</dbReference>
<dbReference type="InterPro" id="IPR036635">
    <property type="entry name" value="MurB_C_sf"/>
</dbReference>
<keyword evidence="10 16" id="KW-0133">Cell shape</keyword>
<evidence type="ECO:0000313" key="19">
    <source>
        <dbReference type="Proteomes" id="UP000177199"/>
    </source>
</evidence>
<evidence type="ECO:0000256" key="10">
    <source>
        <dbReference type="ARBA" id="ARBA00022960"/>
    </source>
</evidence>
<evidence type="ECO:0000259" key="17">
    <source>
        <dbReference type="PROSITE" id="PS51387"/>
    </source>
</evidence>
<gene>
    <name evidence="16" type="primary">murB</name>
    <name evidence="18" type="ORF">A3F29_01520</name>
</gene>
<dbReference type="Gene3D" id="3.90.78.10">
    <property type="entry name" value="UDP-N-acetylenolpyruvoylglucosamine reductase, C-terminal domain"/>
    <property type="match status" value="1"/>
</dbReference>
<dbReference type="Pfam" id="PF02873">
    <property type="entry name" value="MurB_C"/>
    <property type="match status" value="1"/>
</dbReference>
<dbReference type="PANTHER" id="PTHR21071">
    <property type="entry name" value="UDP-N-ACETYLENOLPYRUVOYLGLUCOSAMINE REDUCTASE"/>
    <property type="match status" value="1"/>
</dbReference>
<keyword evidence="7 16" id="KW-0285">Flavoprotein</keyword>
<evidence type="ECO:0000256" key="14">
    <source>
        <dbReference type="ARBA" id="ARBA00023316"/>
    </source>
</evidence>
<dbReference type="PANTHER" id="PTHR21071:SF4">
    <property type="entry name" value="UDP-N-ACETYLENOLPYRUVOYLGLUCOSAMINE REDUCTASE"/>
    <property type="match status" value="1"/>
</dbReference>